<dbReference type="GO" id="GO:0005524">
    <property type="term" value="F:ATP binding"/>
    <property type="evidence" value="ECO:0007669"/>
    <property type="project" value="UniProtKB-KW"/>
</dbReference>
<comment type="similarity">
    <text evidence="1">Belongs to the AAA ATPase family.</text>
</comment>
<keyword evidence="2" id="KW-0547">Nucleotide-binding</keyword>
<dbReference type="Pfam" id="PF00004">
    <property type="entry name" value="AAA"/>
    <property type="match status" value="1"/>
</dbReference>
<dbReference type="InterPro" id="IPR050221">
    <property type="entry name" value="26S_Proteasome_ATPase"/>
</dbReference>
<protein>
    <submittedName>
        <fullName evidence="5">AAA ATPase central domain protein</fullName>
    </submittedName>
</protein>
<keyword evidence="3" id="KW-0067">ATP-binding</keyword>
<dbReference type="CDD" id="cd19481">
    <property type="entry name" value="RecA-like_protease"/>
    <property type="match status" value="1"/>
</dbReference>
<dbReference type="InterPro" id="IPR003593">
    <property type="entry name" value="AAA+_ATPase"/>
</dbReference>
<accession>D6GVF4</accession>
<dbReference type="InterPro" id="IPR027417">
    <property type="entry name" value="P-loop_NTPase"/>
</dbReference>
<dbReference type="SMART" id="SM00382">
    <property type="entry name" value="AAA"/>
    <property type="match status" value="1"/>
</dbReference>
<evidence type="ECO:0000256" key="3">
    <source>
        <dbReference type="ARBA" id="ARBA00022840"/>
    </source>
</evidence>
<organism evidence="5 6">
    <name type="scientific">Candidatus Parvarchaeum acidophilus ARMAN-5</name>
    <dbReference type="NCBI Taxonomy" id="662762"/>
    <lineage>
        <taxon>Archaea</taxon>
        <taxon>Candidatus Parvarchaeota</taxon>
        <taxon>Candidatus Parvarchaeum</taxon>
    </lineage>
</organism>
<dbReference type="Gene3D" id="3.40.50.300">
    <property type="entry name" value="P-loop containing nucleotide triphosphate hydrolases"/>
    <property type="match status" value="1"/>
</dbReference>
<feature type="domain" description="AAA+ ATPase" evidence="4">
    <location>
        <begin position="246"/>
        <end position="384"/>
    </location>
</feature>
<evidence type="ECO:0000313" key="5">
    <source>
        <dbReference type="EMBL" id="EFD92792.1"/>
    </source>
</evidence>
<sequence>MVLGNKFDPLYTAKKDIEDIIAENDKDERINKIVKKKGLKLSEIVENEIKISYDTLTTYTSYRTRDYKRTLIELIENIEYIKEFSKSTYPSIKFKIDFDRNDEKYYIEGMNDKGETLFSFNISKNKYETGDLTKTYIYTNIYKKFAENADFAKEFFSIINKNVILKDINDSYRDILTADEANEQEGPEDRMNSLGIEVYKGEIGMKSVGGYRDIKDRIEREIFTPFTNKKLLSEIRELTRGEKRNEVNGALFYGEPGTGKTLMARAISYENEINFLYLNIAQIYSKWYGESANRMKTAMDTVKRYAKENGKTVLFIDEIDSLGDRKYLSTESSKVLNVLLTYLSGIKSDNDDELLFIGCTNMIENLDPALLSRFKSKIYFRKPNKDDRKEVLSTYCRKLDENELEELADKSDNLTGRDLESIASIAEDNLAYDIAKNRKNYKTPRLEDYLAALSIFKQHSEEQKTKNSSMYS</sequence>
<dbReference type="GO" id="GO:0016887">
    <property type="term" value="F:ATP hydrolysis activity"/>
    <property type="evidence" value="ECO:0007669"/>
    <property type="project" value="InterPro"/>
</dbReference>
<reference evidence="5 6" key="1">
    <citation type="journal article" date="2010" name="Proc. Natl. Acad. Sci. U.S.A.">
        <title>Enigmatic, ultrasmall, uncultivated Archaea.</title>
        <authorList>
            <person name="Baker B.J."/>
            <person name="Comolli L.R."/>
            <person name="Dick G.J."/>
            <person name="Hauser L.J."/>
            <person name="Hyatt D."/>
            <person name="Dill B.D."/>
            <person name="Land M.L."/>
            <person name="Verberkmoes N.C."/>
            <person name="Hettich R.L."/>
            <person name="Banfield J.F."/>
        </authorList>
    </citation>
    <scope>NUCLEOTIDE SEQUENCE [LARGE SCALE GENOMIC DNA]</scope>
</reference>
<dbReference type="Proteomes" id="UP000009376">
    <property type="component" value="Unassembled WGS sequence"/>
</dbReference>
<name>D6GVF4_PARA5</name>
<evidence type="ECO:0000256" key="1">
    <source>
        <dbReference type="ARBA" id="ARBA00006914"/>
    </source>
</evidence>
<evidence type="ECO:0000313" key="6">
    <source>
        <dbReference type="Proteomes" id="UP000009376"/>
    </source>
</evidence>
<dbReference type="PANTHER" id="PTHR23073">
    <property type="entry name" value="26S PROTEASOME REGULATORY SUBUNIT"/>
    <property type="match status" value="1"/>
</dbReference>
<evidence type="ECO:0000256" key="2">
    <source>
        <dbReference type="ARBA" id="ARBA00022741"/>
    </source>
</evidence>
<dbReference type="AlphaFoldDB" id="D6GVF4"/>
<dbReference type="InterPro" id="IPR003959">
    <property type="entry name" value="ATPase_AAA_core"/>
</dbReference>
<dbReference type="SUPFAM" id="SSF52540">
    <property type="entry name" value="P-loop containing nucleoside triphosphate hydrolases"/>
    <property type="match status" value="1"/>
</dbReference>
<dbReference type="Gene3D" id="1.10.8.60">
    <property type="match status" value="1"/>
</dbReference>
<gene>
    <name evidence="5" type="ORF">BJBARM5_0466</name>
</gene>
<proteinExistence type="inferred from homology"/>
<evidence type="ECO:0000259" key="4">
    <source>
        <dbReference type="SMART" id="SM00382"/>
    </source>
</evidence>
<dbReference type="EMBL" id="GG745553">
    <property type="protein sequence ID" value="EFD92792.1"/>
    <property type="molecule type" value="Genomic_DNA"/>
</dbReference>